<dbReference type="EMBL" id="JACNYK010000003">
    <property type="protein sequence ID" value="MBD1426640.1"/>
    <property type="molecule type" value="Genomic_DNA"/>
</dbReference>
<dbReference type="SUPFAM" id="SSF46689">
    <property type="entry name" value="Homeodomain-like"/>
    <property type="match status" value="1"/>
</dbReference>
<dbReference type="Gene3D" id="1.10.357.10">
    <property type="entry name" value="Tetracycline Repressor, domain 2"/>
    <property type="match status" value="1"/>
</dbReference>
<dbReference type="InterPro" id="IPR009057">
    <property type="entry name" value="Homeodomain-like_sf"/>
</dbReference>
<feature type="domain" description="HTH tetR-type" evidence="3">
    <location>
        <begin position="6"/>
        <end position="66"/>
    </location>
</feature>
<dbReference type="Pfam" id="PF00440">
    <property type="entry name" value="TetR_N"/>
    <property type="match status" value="1"/>
</dbReference>
<proteinExistence type="predicted"/>
<reference evidence="4 5" key="1">
    <citation type="submission" date="2020-08" db="EMBL/GenBank/DDBJ databases">
        <title>Sphingobacterium sp. DN00404 isolated from aquaculture water.</title>
        <authorList>
            <person name="Zhang M."/>
        </authorList>
    </citation>
    <scope>NUCLEOTIDE SEQUENCE [LARGE SCALE GENOMIC DNA]</scope>
    <source>
        <strain evidence="4 5">KCTC 32294</strain>
    </source>
</reference>
<comment type="caution">
    <text evidence="4">The sequence shown here is derived from an EMBL/GenBank/DDBJ whole genome shotgun (WGS) entry which is preliminary data.</text>
</comment>
<gene>
    <name evidence="4" type="ORF">H8B17_13695</name>
</gene>
<sequence length="193" mass="23019">MNVQLLNKKEAIFESTLKLINEYGFHGTPMSQIAAHANVATGTIYHYFSSKDELILELFKYCREKTNEHIFDFKEDLPYKERFFYIWNRLVDYYIAHKETFWFIEQFYSSPYYELIKQKKTTYYGVDKMHLFFEEGIKSGILRNVSFYTLISIYIGSATSHVKMVTYGFCKMQAKGRAELIEIIWNGVKNQYQ</sequence>
<dbReference type="RefSeq" id="WP_190309782.1">
    <property type="nucleotide sequence ID" value="NZ_JACNYK010000003.1"/>
</dbReference>
<dbReference type="PANTHER" id="PTHR43479:SF11">
    <property type="entry name" value="ACREF_ENVCD OPERON REPRESSOR-RELATED"/>
    <property type="match status" value="1"/>
</dbReference>
<dbReference type="Pfam" id="PF22604">
    <property type="entry name" value="TetR_HI_0893_C"/>
    <property type="match status" value="1"/>
</dbReference>
<accession>A0ABR7Y5R2</accession>
<keyword evidence="5" id="KW-1185">Reference proteome</keyword>
<dbReference type="PRINTS" id="PR00455">
    <property type="entry name" value="HTHTETR"/>
</dbReference>
<dbReference type="InterPro" id="IPR001647">
    <property type="entry name" value="HTH_TetR"/>
</dbReference>
<evidence type="ECO:0000256" key="1">
    <source>
        <dbReference type="ARBA" id="ARBA00023125"/>
    </source>
</evidence>
<keyword evidence="1 2" id="KW-0238">DNA-binding</keyword>
<evidence type="ECO:0000313" key="5">
    <source>
        <dbReference type="Proteomes" id="UP000606494"/>
    </source>
</evidence>
<evidence type="ECO:0000256" key="2">
    <source>
        <dbReference type="PROSITE-ProRule" id="PRU00335"/>
    </source>
</evidence>
<name>A0ABR7Y5R2_9SPHI</name>
<dbReference type="InterPro" id="IPR050624">
    <property type="entry name" value="HTH-type_Tx_Regulator"/>
</dbReference>
<dbReference type="PANTHER" id="PTHR43479">
    <property type="entry name" value="ACREF/ENVCD OPERON REPRESSOR-RELATED"/>
    <property type="match status" value="1"/>
</dbReference>
<dbReference type="InterPro" id="IPR054422">
    <property type="entry name" value="TetR-like_HI_0893_C"/>
</dbReference>
<dbReference type="PROSITE" id="PS50977">
    <property type="entry name" value="HTH_TETR_2"/>
    <property type="match status" value="1"/>
</dbReference>
<protein>
    <submittedName>
        <fullName evidence="4">TetR/AcrR family transcriptional regulator</fullName>
    </submittedName>
</protein>
<dbReference type="Proteomes" id="UP000606494">
    <property type="component" value="Unassembled WGS sequence"/>
</dbReference>
<feature type="DNA-binding region" description="H-T-H motif" evidence="2">
    <location>
        <begin position="29"/>
        <end position="48"/>
    </location>
</feature>
<evidence type="ECO:0000259" key="3">
    <source>
        <dbReference type="PROSITE" id="PS50977"/>
    </source>
</evidence>
<organism evidence="4 5">
    <name type="scientific">Sphingobacterium arenae</name>
    <dbReference type="NCBI Taxonomy" id="1280598"/>
    <lineage>
        <taxon>Bacteria</taxon>
        <taxon>Pseudomonadati</taxon>
        <taxon>Bacteroidota</taxon>
        <taxon>Sphingobacteriia</taxon>
        <taxon>Sphingobacteriales</taxon>
        <taxon>Sphingobacteriaceae</taxon>
        <taxon>Sphingobacterium</taxon>
    </lineage>
</organism>
<evidence type="ECO:0000313" key="4">
    <source>
        <dbReference type="EMBL" id="MBD1426640.1"/>
    </source>
</evidence>